<reference evidence="2" key="1">
    <citation type="journal article" date="2020" name="mSystems">
        <title>Genome- and Community-Level Interaction Insights into Carbon Utilization and Element Cycling Functions of Hydrothermarchaeota in Hydrothermal Sediment.</title>
        <authorList>
            <person name="Zhou Z."/>
            <person name="Liu Y."/>
            <person name="Xu W."/>
            <person name="Pan J."/>
            <person name="Luo Z.H."/>
            <person name="Li M."/>
        </authorList>
    </citation>
    <scope>NUCLEOTIDE SEQUENCE [LARGE SCALE GENOMIC DNA]</scope>
    <source>
        <strain evidence="2">HyVt-456</strain>
    </source>
</reference>
<dbReference type="Pfam" id="PF00561">
    <property type="entry name" value="Abhydrolase_1"/>
    <property type="match status" value="1"/>
</dbReference>
<dbReference type="GO" id="GO:0018786">
    <property type="term" value="F:haloalkane dehalogenase activity"/>
    <property type="evidence" value="ECO:0007669"/>
    <property type="project" value="UniProtKB-EC"/>
</dbReference>
<protein>
    <submittedName>
        <fullName evidence="2">Haloalkane dehalogenase</fullName>
        <ecNumber evidence="2">3.8.1.5</ecNumber>
    </submittedName>
</protein>
<dbReference type="PANTHER" id="PTHR43329">
    <property type="entry name" value="EPOXIDE HYDROLASE"/>
    <property type="match status" value="1"/>
</dbReference>
<dbReference type="SUPFAM" id="SSF53474">
    <property type="entry name" value="alpha/beta-Hydrolases"/>
    <property type="match status" value="1"/>
</dbReference>
<sequence length="298" mass="34415">MENNLFVQKRVPINGIEMNYYEQGKGEPILYLHGIPVNSFLWRNIVPATSTTGRSVAVDLAGYGLSDVPPGGDYSIQKQYDYLKGFIDHLGLKNITLVVNDLGSLLGLKFAVENRDRIKRIVFIEAVFMPTQQWYRQLSFQQKMMFLLFRNKKIAYHWIVKKNKIPEMMIGQMVVRKLSDEEKDYYLNPYKTDMEKRKVILEGPGPATFPPGGKKRSKGDFADEVDKVAKGLIELNRKVPFLILYARPGIITRRKALKYARKNFEKLTMINLGHGKHFLQEDHPGAIARHIKNWIEEN</sequence>
<dbReference type="InterPro" id="IPR000073">
    <property type="entry name" value="AB_hydrolase_1"/>
</dbReference>
<feature type="domain" description="AB hydrolase-1" evidence="1">
    <location>
        <begin position="28"/>
        <end position="284"/>
    </location>
</feature>
<organism evidence="2">
    <name type="scientific">Caldithrix abyssi</name>
    <dbReference type="NCBI Taxonomy" id="187145"/>
    <lineage>
        <taxon>Bacteria</taxon>
        <taxon>Pseudomonadati</taxon>
        <taxon>Calditrichota</taxon>
        <taxon>Calditrichia</taxon>
        <taxon>Calditrichales</taxon>
        <taxon>Calditrichaceae</taxon>
        <taxon>Caldithrix</taxon>
    </lineage>
</organism>
<proteinExistence type="predicted"/>
<accession>A0A7V1PVB4</accession>
<evidence type="ECO:0000313" key="2">
    <source>
        <dbReference type="EMBL" id="HED10457.1"/>
    </source>
</evidence>
<name>A0A7V1PVB4_CALAY</name>
<dbReference type="Gene3D" id="3.40.50.1820">
    <property type="entry name" value="alpha/beta hydrolase"/>
    <property type="match status" value="1"/>
</dbReference>
<dbReference type="Proteomes" id="UP000886005">
    <property type="component" value="Unassembled WGS sequence"/>
</dbReference>
<dbReference type="EMBL" id="DRLD01000200">
    <property type="protein sequence ID" value="HED10457.1"/>
    <property type="molecule type" value="Genomic_DNA"/>
</dbReference>
<dbReference type="AlphaFoldDB" id="A0A7V1PVB4"/>
<comment type="caution">
    <text evidence="2">The sequence shown here is derived from an EMBL/GenBank/DDBJ whole genome shotgun (WGS) entry which is preliminary data.</text>
</comment>
<dbReference type="EC" id="3.8.1.5" evidence="2"/>
<dbReference type="InterPro" id="IPR029058">
    <property type="entry name" value="AB_hydrolase_fold"/>
</dbReference>
<keyword evidence="2" id="KW-0378">Hydrolase</keyword>
<gene>
    <name evidence="2" type="ORF">ENJ10_07195</name>
</gene>
<evidence type="ECO:0000259" key="1">
    <source>
        <dbReference type="Pfam" id="PF00561"/>
    </source>
</evidence>
<dbReference type="NCBIfam" id="NF002938">
    <property type="entry name" value="PRK03592.1"/>
    <property type="match status" value="1"/>
</dbReference>